<dbReference type="RefSeq" id="WP_208252671.1">
    <property type="nucleotide sequence ID" value="NZ_JAGEPF010000052.1"/>
</dbReference>
<keyword evidence="1" id="KW-0812">Transmembrane</keyword>
<dbReference type="EMBL" id="JAGEPF010000052">
    <property type="protein sequence ID" value="MBO2465817.1"/>
    <property type="molecule type" value="Genomic_DNA"/>
</dbReference>
<evidence type="ECO:0000313" key="2">
    <source>
        <dbReference type="EMBL" id="MBO2465817.1"/>
    </source>
</evidence>
<comment type="caution">
    <text evidence="2">The sequence shown here is derived from an EMBL/GenBank/DDBJ whole genome shotgun (WGS) entry which is preliminary data.</text>
</comment>
<keyword evidence="1" id="KW-0472">Membrane</keyword>
<evidence type="ECO:0000256" key="1">
    <source>
        <dbReference type="SAM" id="Phobius"/>
    </source>
</evidence>
<proteinExistence type="predicted"/>
<sequence length="79" mass="8743">MNSTKHRMALMVWCAVLPTLTGLQLLLGHVLLNVPPYLRPPIMATLTVPIVIYLLLPLFERLRRALSGKRSPVNGSAPT</sequence>
<name>A0ABS3S9Y0_9ACTN</name>
<evidence type="ECO:0000313" key="3">
    <source>
        <dbReference type="Proteomes" id="UP000680206"/>
    </source>
</evidence>
<accession>A0ABS3S9Y0</accession>
<dbReference type="Proteomes" id="UP000680206">
    <property type="component" value="Unassembled WGS sequence"/>
</dbReference>
<gene>
    <name evidence="2" type="ORF">J4709_50495</name>
</gene>
<keyword evidence="1" id="KW-1133">Transmembrane helix</keyword>
<reference evidence="2 3" key="1">
    <citation type="submission" date="2021-03" db="EMBL/GenBank/DDBJ databases">
        <title>Actinomadura violae sp. nov., isolated from lichen in Thailand.</title>
        <authorList>
            <person name="Kanchanasin P."/>
            <person name="Saeng-In P."/>
            <person name="Phongsopitanun W."/>
            <person name="Yuki M."/>
            <person name="Kudo T."/>
            <person name="Ohkuma M."/>
            <person name="Tanasupawat S."/>
        </authorList>
    </citation>
    <scope>NUCLEOTIDE SEQUENCE [LARGE SCALE GENOMIC DNA]</scope>
    <source>
        <strain evidence="2 3">LCR2-06</strain>
    </source>
</reference>
<protein>
    <submittedName>
        <fullName evidence="2">Uncharacterized protein</fullName>
    </submittedName>
</protein>
<keyword evidence="3" id="KW-1185">Reference proteome</keyword>
<organism evidence="2 3">
    <name type="scientific">Actinomadura violacea</name>
    <dbReference type="NCBI Taxonomy" id="2819934"/>
    <lineage>
        <taxon>Bacteria</taxon>
        <taxon>Bacillati</taxon>
        <taxon>Actinomycetota</taxon>
        <taxon>Actinomycetes</taxon>
        <taxon>Streptosporangiales</taxon>
        <taxon>Thermomonosporaceae</taxon>
        <taxon>Actinomadura</taxon>
    </lineage>
</organism>
<feature type="transmembrane region" description="Helical" evidence="1">
    <location>
        <begin position="38"/>
        <end position="59"/>
    </location>
</feature>